<accession>A0A1E3QTA2</accession>
<keyword evidence="1" id="KW-0496">Mitochondrion</keyword>
<dbReference type="InterPro" id="IPR019166">
    <property type="entry name" value="MIC26/MIC27"/>
</dbReference>
<dbReference type="STRING" id="984486.A0A1E3QTA2"/>
<evidence type="ECO:0000313" key="3">
    <source>
        <dbReference type="Proteomes" id="UP000094336"/>
    </source>
</evidence>
<dbReference type="GO" id="GO:0044284">
    <property type="term" value="C:mitochondrial crista junction"/>
    <property type="evidence" value="ECO:0007669"/>
    <property type="project" value="TreeGrafter"/>
</dbReference>
<comment type="subcellular location">
    <subcellularLocation>
        <location evidence="1">Mitochondrion inner membrane</location>
    </subcellularLocation>
</comment>
<dbReference type="GeneID" id="30146034"/>
<evidence type="ECO:0000313" key="2">
    <source>
        <dbReference type="EMBL" id="ODQ80900.1"/>
    </source>
</evidence>
<comment type="function">
    <text evidence="1">Component of the MICOS complex, a large protein complex of the mitochondrial inner membrane that plays crucial roles in the maintenance of crista junctions, inner membrane architecture, and formation of contact sites to the outer membrane.</text>
</comment>
<dbReference type="PANTHER" id="PTHR28268">
    <property type="entry name" value="MICOS SUBUNIT MIC26"/>
    <property type="match status" value="1"/>
</dbReference>
<dbReference type="EMBL" id="KV454428">
    <property type="protein sequence ID" value="ODQ80900.1"/>
    <property type="molecule type" value="Genomic_DNA"/>
</dbReference>
<proteinExistence type="predicted"/>
<evidence type="ECO:0000256" key="1">
    <source>
        <dbReference type="RuleBase" id="RU363021"/>
    </source>
</evidence>
<gene>
    <name evidence="2" type="ORF">BABINDRAFT_160347</name>
</gene>
<dbReference type="GO" id="GO:0061617">
    <property type="term" value="C:MICOS complex"/>
    <property type="evidence" value="ECO:0007669"/>
    <property type="project" value="UniProtKB-UniRule"/>
</dbReference>
<comment type="subunit">
    <text evidence="1">Component of the mitochondrial contact site and cristae organizing system (MICOS) complex.</text>
</comment>
<keyword evidence="1" id="KW-0472">Membrane</keyword>
<keyword evidence="1" id="KW-0999">Mitochondrion inner membrane</keyword>
<dbReference type="OrthoDB" id="2399148at2759"/>
<organism evidence="2 3">
    <name type="scientific">Babjeviella inositovora NRRL Y-12698</name>
    <dbReference type="NCBI Taxonomy" id="984486"/>
    <lineage>
        <taxon>Eukaryota</taxon>
        <taxon>Fungi</taxon>
        <taxon>Dikarya</taxon>
        <taxon>Ascomycota</taxon>
        <taxon>Saccharomycotina</taxon>
        <taxon>Pichiomycetes</taxon>
        <taxon>Serinales incertae sedis</taxon>
        <taxon>Babjeviella</taxon>
    </lineage>
</organism>
<dbReference type="Pfam" id="PF09769">
    <property type="entry name" value="ApoO"/>
    <property type="match status" value="1"/>
</dbReference>
<name>A0A1E3QTA2_9ASCO</name>
<protein>
    <recommendedName>
        <fullName evidence="1">MICOS complex subunit</fullName>
    </recommendedName>
</protein>
<dbReference type="Proteomes" id="UP000094336">
    <property type="component" value="Unassembled WGS sequence"/>
</dbReference>
<dbReference type="AlphaFoldDB" id="A0A1E3QTA2"/>
<sequence length="232" mass="25608">MVAAAVLMSAPAMNEPRRRFYEDEEHVTPIPGTITAPSGTELEILGQNTLIDGISVRSPSFLQSSFRAVRLRLNSFFESVESLTHEVGTQYYNTERKVTSTFSELRSRDEDLLPNSLYVVTAFLSGGIVARRRGIVARAVAPVVLGLAAFKYFLPQTFSNTARFIWSWEKQQVPELAAKQEEAVKTLEGFSESVEKSTGLALSAVEGQVQGFRKSIANVTGLNLDEEVSKKN</sequence>
<reference evidence="3" key="1">
    <citation type="submission" date="2016-05" db="EMBL/GenBank/DDBJ databases">
        <title>Comparative genomics of biotechnologically important yeasts.</title>
        <authorList>
            <consortium name="DOE Joint Genome Institute"/>
            <person name="Riley R."/>
            <person name="Haridas S."/>
            <person name="Wolfe K.H."/>
            <person name="Lopes M.R."/>
            <person name="Hittinger C.T."/>
            <person name="Goker M."/>
            <person name="Salamov A."/>
            <person name="Wisecaver J."/>
            <person name="Long T.M."/>
            <person name="Aerts A.L."/>
            <person name="Barry K."/>
            <person name="Choi C."/>
            <person name="Clum A."/>
            <person name="Coughlan A.Y."/>
            <person name="Deshpande S."/>
            <person name="Douglass A.P."/>
            <person name="Hanson S.J."/>
            <person name="Klenk H.-P."/>
            <person name="Labutti K."/>
            <person name="Lapidus A."/>
            <person name="Lindquist E."/>
            <person name="Lipzen A."/>
            <person name="Meier-Kolthoff J.P."/>
            <person name="Ohm R.A."/>
            <person name="Otillar R.P."/>
            <person name="Pangilinan J."/>
            <person name="Peng Y."/>
            <person name="Rokas A."/>
            <person name="Rosa C.A."/>
            <person name="Scheuner C."/>
            <person name="Sibirny A.A."/>
            <person name="Slot J.C."/>
            <person name="Stielow J.B."/>
            <person name="Sun H."/>
            <person name="Kurtzman C.P."/>
            <person name="Blackwell M."/>
            <person name="Grigoriev I.V."/>
            <person name="Jeffries T.W."/>
        </authorList>
    </citation>
    <scope>NUCLEOTIDE SEQUENCE [LARGE SCALE GENOMIC DNA]</scope>
    <source>
        <strain evidence="3">NRRL Y-12698</strain>
    </source>
</reference>
<keyword evidence="3" id="KW-1185">Reference proteome</keyword>
<dbReference type="RefSeq" id="XP_018986228.1">
    <property type="nucleotide sequence ID" value="XM_019128181.1"/>
</dbReference>
<dbReference type="GO" id="GO:0042407">
    <property type="term" value="P:cristae formation"/>
    <property type="evidence" value="ECO:0007669"/>
    <property type="project" value="InterPro"/>
</dbReference>
<dbReference type="PANTHER" id="PTHR28268:SF1">
    <property type="entry name" value="MICOS SUBUNIT MIC26"/>
    <property type="match status" value="1"/>
</dbReference>
<dbReference type="InterPro" id="IPR033181">
    <property type="entry name" value="Mic26_fungi"/>
</dbReference>